<dbReference type="Pfam" id="PF00741">
    <property type="entry name" value="Gas_vesicle"/>
    <property type="match status" value="1"/>
</dbReference>
<keyword evidence="6" id="KW-1185">Reference proteome</keyword>
<evidence type="ECO:0000256" key="2">
    <source>
        <dbReference type="ARBA" id="ARBA00035108"/>
    </source>
</evidence>
<reference evidence="5" key="1">
    <citation type="submission" date="2022-06" db="EMBL/GenBank/DDBJ databases">
        <title>WGS of actinobacteria.</title>
        <authorList>
            <person name="Thawai C."/>
        </authorList>
    </citation>
    <scope>NUCLEOTIDE SEQUENCE</scope>
    <source>
        <strain evidence="5">AA8</strain>
    </source>
</reference>
<dbReference type="RefSeq" id="WP_168094616.1">
    <property type="nucleotide sequence ID" value="NZ_JAATER010000277.1"/>
</dbReference>
<dbReference type="InterPro" id="IPR018493">
    <property type="entry name" value="GvpA-like_CS"/>
</dbReference>
<name>A0A9X2LIF0_9ACTN</name>
<comment type="subcellular location">
    <subcellularLocation>
        <location evidence="2">Gas vesicle</location>
    </subcellularLocation>
</comment>
<comment type="similarity">
    <text evidence="3">Belongs to the gas vesicle GvpA family.</text>
</comment>
<dbReference type="GO" id="GO:0031411">
    <property type="term" value="C:gas vesicle"/>
    <property type="evidence" value="ECO:0007669"/>
    <property type="project" value="UniProtKB-SubCell"/>
</dbReference>
<dbReference type="InterPro" id="IPR000638">
    <property type="entry name" value="Gas-vesicle_GvpA-like"/>
</dbReference>
<evidence type="ECO:0000256" key="4">
    <source>
        <dbReference type="SAM" id="MobiDB-lite"/>
    </source>
</evidence>
<dbReference type="Proteomes" id="UP001142374">
    <property type="component" value="Unassembled WGS sequence"/>
</dbReference>
<dbReference type="PROSITE" id="PS00669">
    <property type="entry name" value="GAS_VESICLE_A_2"/>
    <property type="match status" value="1"/>
</dbReference>
<gene>
    <name evidence="5" type="ORF">NQU55_19250</name>
</gene>
<dbReference type="PANTHER" id="PTHR35344:SF4">
    <property type="entry name" value="GAS VESICLE PROTEIN A1"/>
    <property type="match status" value="1"/>
</dbReference>
<dbReference type="GO" id="GO:0005198">
    <property type="term" value="F:structural molecule activity"/>
    <property type="evidence" value="ECO:0007669"/>
    <property type="project" value="InterPro"/>
</dbReference>
<feature type="region of interest" description="Disordered" evidence="4">
    <location>
        <begin position="109"/>
        <end position="198"/>
    </location>
</feature>
<dbReference type="AlphaFoldDB" id="A0A9X2LIF0"/>
<protein>
    <submittedName>
        <fullName evidence="5">Gas vesicle protein</fullName>
    </submittedName>
</protein>
<accession>A0A9X2LIF0</accession>
<keyword evidence="1" id="KW-0304">Gas vesicle</keyword>
<evidence type="ECO:0000256" key="3">
    <source>
        <dbReference type="ARBA" id="ARBA00035646"/>
    </source>
</evidence>
<organism evidence="5 6">
    <name type="scientific">Streptomyces telluris</name>
    <dbReference type="NCBI Taxonomy" id="2720021"/>
    <lineage>
        <taxon>Bacteria</taxon>
        <taxon>Bacillati</taxon>
        <taxon>Actinomycetota</taxon>
        <taxon>Actinomycetes</taxon>
        <taxon>Kitasatosporales</taxon>
        <taxon>Streptomycetaceae</taxon>
        <taxon>Streptomyces</taxon>
    </lineage>
</organism>
<dbReference type="EMBL" id="JANIID010000017">
    <property type="protein sequence ID" value="MCQ8771887.1"/>
    <property type="molecule type" value="Genomic_DNA"/>
</dbReference>
<comment type="caution">
    <text evidence="5">The sequence shown here is derived from an EMBL/GenBank/DDBJ whole genome shotgun (WGS) entry which is preliminary data.</text>
</comment>
<dbReference type="PROSITE" id="PS00234">
    <property type="entry name" value="GAS_VESICLE_A_1"/>
    <property type="match status" value="1"/>
</dbReference>
<dbReference type="InterPro" id="IPR050530">
    <property type="entry name" value="GvpA"/>
</dbReference>
<evidence type="ECO:0000313" key="6">
    <source>
        <dbReference type="Proteomes" id="UP001142374"/>
    </source>
</evidence>
<dbReference type="GO" id="GO:0012506">
    <property type="term" value="C:vesicle membrane"/>
    <property type="evidence" value="ECO:0007669"/>
    <property type="project" value="InterPro"/>
</dbReference>
<sequence>MTKPVPSSVSPTRSLYPYGQEGGGSANLADILERVLDKGIVIVGDIKINLLDIELLTIKLRLLVASVDKAKEIGIDWWEHDPALSSRAHEPHELELREQNERLRAEVKRLRQRAGESPAGLPGGEAHPGGTSRTHRPDPDAGLDADAARARPAERPRRPSERARDGAPPRSAERARGGEPARGRRRARTEEDRGEDRG</sequence>
<dbReference type="PANTHER" id="PTHR35344">
    <property type="entry name" value="GAS VESICLE STRUCTURAL PROTEIN 2-RELATED"/>
    <property type="match status" value="1"/>
</dbReference>
<proteinExistence type="inferred from homology"/>
<evidence type="ECO:0000313" key="5">
    <source>
        <dbReference type="EMBL" id="MCQ8771887.1"/>
    </source>
</evidence>
<evidence type="ECO:0000256" key="1">
    <source>
        <dbReference type="ARBA" id="ARBA00022987"/>
    </source>
</evidence>
<feature type="compositionally biased region" description="Basic and acidic residues" evidence="4">
    <location>
        <begin position="146"/>
        <end position="198"/>
    </location>
</feature>